<keyword evidence="4 7" id="KW-0812">Transmembrane</keyword>
<dbReference type="InterPro" id="IPR023997">
    <property type="entry name" value="TonB-dep_OMP_SusC/RagA_CS"/>
</dbReference>
<dbReference type="AlphaFoldDB" id="A0A1H6TUT9"/>
<keyword evidence="5 7" id="KW-0472">Membrane</keyword>
<dbReference type="Pfam" id="PF07715">
    <property type="entry name" value="Plug"/>
    <property type="match status" value="1"/>
</dbReference>
<dbReference type="NCBIfam" id="TIGR04056">
    <property type="entry name" value="OMP_RagA_SusC"/>
    <property type="match status" value="1"/>
</dbReference>
<dbReference type="InterPro" id="IPR012910">
    <property type="entry name" value="Plug_dom"/>
</dbReference>
<evidence type="ECO:0000256" key="4">
    <source>
        <dbReference type="ARBA" id="ARBA00022692"/>
    </source>
</evidence>
<dbReference type="GO" id="GO:0009279">
    <property type="term" value="C:cell outer membrane"/>
    <property type="evidence" value="ECO:0007669"/>
    <property type="project" value="UniProtKB-SubCell"/>
</dbReference>
<keyword evidence="3 7" id="KW-1134">Transmembrane beta strand</keyword>
<dbReference type="InterPro" id="IPR036942">
    <property type="entry name" value="Beta-barrel_TonB_sf"/>
</dbReference>
<evidence type="ECO:0000256" key="1">
    <source>
        <dbReference type="ARBA" id="ARBA00004571"/>
    </source>
</evidence>
<dbReference type="InterPro" id="IPR039426">
    <property type="entry name" value="TonB-dep_rcpt-like"/>
</dbReference>
<dbReference type="STRING" id="1416801.SAMN05192553_101379"/>
<dbReference type="Pfam" id="PF13715">
    <property type="entry name" value="CarbopepD_reg_2"/>
    <property type="match status" value="1"/>
</dbReference>
<evidence type="ECO:0000256" key="3">
    <source>
        <dbReference type="ARBA" id="ARBA00022452"/>
    </source>
</evidence>
<dbReference type="Proteomes" id="UP000199403">
    <property type="component" value="Unassembled WGS sequence"/>
</dbReference>
<evidence type="ECO:0000256" key="6">
    <source>
        <dbReference type="ARBA" id="ARBA00023237"/>
    </source>
</evidence>
<sequence>MKNNLLRLIVLYSKQTLKYFLLQLLVMQVIIAAPGSSQSMEDYQVNVQARNQKLVTVLAELERQTDFVFAYNQEVANDRTRITLALSSDLKTVLKRITEQVNYDFKRVNENIYVVKSEVGLVSTLAPQMRVDNRNWLDVEISGTVTDENGDPIPGATISIPGTSVGTVTDLDGNYRLNVPEGATVVFSYIGYESKRIEVGDQSILNVILQEDVSSLDEVVVLGYGSVQKSDLTGSVSKIDAKELANFPAPRVDQLLQGRAAGVNVTSVSGSPGARASIRIRGGNSVQGDNEPLYVIDGFIAGTNFNLNNINVNDIESIDILKDGSAISLYGTRGANGVILISTKSGKGVSGGKPSVSLNAYTGFQNLARKIDFLDGPERAAYGFEYAEFSGEANPFVDESLIGNTDWQEQITRTAPINNLDLSVRGSTERVNYYISGNYMNQRGIIRESGIERYSFRANLDFKLTDKLTLGTRINTSFVKNDNDLVSLWNARRALTTFPVFQEDGSLWDEDYVQGGPFDNPEALLQMQHNQTFTNNLLGNFYIEYKPIESITLRSTIGPQLNWRKQNVFQSGSLPSRAAAQRGGFARITSNFNNQILQENTISFDKEILPNHKVSILGGFTWQTSQTEGFAAQTDGLPNDGVSFDVLQLGDPETFRITSSYNDPFQIVSWIGRVNYSISDKYLFTLAGRTDGSSRFSGANNQYAFFPSGAFAWRIGDEEFIKNLDVFDELKLRTSFGRSGSQAIDSYSTLAVLNPGTVIFNGSQAIGVRRDRPANPDLRWETTSQFDIGLEAGFFDNRLSMEVDYYYKKTVDLLLNREIPRQTGFSQRLENIGSLQNQGIELMIRSVNVDRNDFKWSSSLTVSGNRSRVLDLGGVNEINIHFLDQGGQAAKLVVGEPVGVFSGLEYLGTWQSQEELDQFRYSGLRAVVGGPRFKDTNGDGMISFNDDFEIIGNPEPILFGGINNSIQWRNFSLDVFFQGTFGNDVYNEFAQRGFFGRSDQNIYGMARDRWTESDPHPYIPRAGGTVSISDIPSNSELVEDGSHLRLRNVMLNYNVPLRNNKLFNSLSVYASGANLFLISNFRGYDPEATRIGPESGNTYGSVVRGIIRAEYPNARTVTLGINANF</sequence>
<accession>A0A1H6TUT9</accession>
<evidence type="ECO:0000256" key="2">
    <source>
        <dbReference type="ARBA" id="ARBA00022448"/>
    </source>
</evidence>
<evidence type="ECO:0000313" key="9">
    <source>
        <dbReference type="EMBL" id="SEI81017.1"/>
    </source>
</evidence>
<reference evidence="10" key="1">
    <citation type="submission" date="2016-10" db="EMBL/GenBank/DDBJ databases">
        <authorList>
            <person name="Varghese N."/>
            <person name="Submissions S."/>
        </authorList>
    </citation>
    <scope>NUCLEOTIDE SEQUENCE [LARGE SCALE GENOMIC DNA]</scope>
    <source>
        <strain evidence="10">IBRC-M 10761</strain>
    </source>
</reference>
<dbReference type="SUPFAM" id="SSF56935">
    <property type="entry name" value="Porins"/>
    <property type="match status" value="1"/>
</dbReference>
<evidence type="ECO:0000259" key="8">
    <source>
        <dbReference type="Pfam" id="PF07715"/>
    </source>
</evidence>
<proteinExistence type="inferred from homology"/>
<dbReference type="Gene3D" id="2.170.130.10">
    <property type="entry name" value="TonB-dependent receptor, plug domain"/>
    <property type="match status" value="1"/>
</dbReference>
<comment type="subcellular location">
    <subcellularLocation>
        <location evidence="1 7">Cell outer membrane</location>
        <topology evidence="1 7">Multi-pass membrane protein</topology>
    </subcellularLocation>
</comment>
<dbReference type="InterPro" id="IPR008969">
    <property type="entry name" value="CarboxyPept-like_regulatory"/>
</dbReference>
<dbReference type="EMBL" id="FNZH01000001">
    <property type="protein sequence ID" value="SEI81017.1"/>
    <property type="molecule type" value="Genomic_DNA"/>
</dbReference>
<dbReference type="RefSeq" id="WP_092168691.1">
    <property type="nucleotide sequence ID" value="NZ_FNZH01000001.1"/>
</dbReference>
<dbReference type="InterPro" id="IPR037066">
    <property type="entry name" value="Plug_dom_sf"/>
</dbReference>
<dbReference type="FunFam" id="2.60.40.1120:FF:000003">
    <property type="entry name" value="Outer membrane protein Omp121"/>
    <property type="match status" value="1"/>
</dbReference>
<keyword evidence="10" id="KW-1185">Reference proteome</keyword>
<name>A0A1H6TUT9_9BACT</name>
<feature type="domain" description="TonB-dependent receptor plug" evidence="8">
    <location>
        <begin position="229"/>
        <end position="338"/>
    </location>
</feature>
<evidence type="ECO:0000256" key="7">
    <source>
        <dbReference type="PROSITE-ProRule" id="PRU01360"/>
    </source>
</evidence>
<comment type="similarity">
    <text evidence="7">Belongs to the TonB-dependent receptor family.</text>
</comment>
<gene>
    <name evidence="9" type="ORF">SAMN05192553_101379</name>
</gene>
<organism evidence="9 10">
    <name type="scientific">Cyclobacterium xiamenense</name>
    <dbReference type="NCBI Taxonomy" id="1297121"/>
    <lineage>
        <taxon>Bacteria</taxon>
        <taxon>Pseudomonadati</taxon>
        <taxon>Bacteroidota</taxon>
        <taxon>Cytophagia</taxon>
        <taxon>Cytophagales</taxon>
        <taxon>Cyclobacteriaceae</taxon>
        <taxon>Cyclobacterium</taxon>
    </lineage>
</organism>
<protein>
    <submittedName>
        <fullName evidence="9">TonB-linked outer membrane protein, SusC/RagA family</fullName>
    </submittedName>
</protein>
<dbReference type="InterPro" id="IPR023996">
    <property type="entry name" value="TonB-dep_OMP_SusC/RagA"/>
</dbReference>
<keyword evidence="6 7" id="KW-0998">Cell outer membrane</keyword>
<evidence type="ECO:0000313" key="10">
    <source>
        <dbReference type="Proteomes" id="UP000199403"/>
    </source>
</evidence>
<keyword evidence="2 7" id="KW-0813">Transport</keyword>
<dbReference type="Gene3D" id="2.40.170.20">
    <property type="entry name" value="TonB-dependent receptor, beta-barrel domain"/>
    <property type="match status" value="1"/>
</dbReference>
<dbReference type="SUPFAM" id="SSF49464">
    <property type="entry name" value="Carboxypeptidase regulatory domain-like"/>
    <property type="match status" value="1"/>
</dbReference>
<dbReference type="Gene3D" id="2.60.40.1120">
    <property type="entry name" value="Carboxypeptidase-like, regulatory domain"/>
    <property type="match status" value="1"/>
</dbReference>
<dbReference type="OrthoDB" id="9768177at2"/>
<evidence type="ECO:0000256" key="5">
    <source>
        <dbReference type="ARBA" id="ARBA00023136"/>
    </source>
</evidence>
<dbReference type="PROSITE" id="PS52016">
    <property type="entry name" value="TONB_DEPENDENT_REC_3"/>
    <property type="match status" value="1"/>
</dbReference>
<dbReference type="NCBIfam" id="TIGR04057">
    <property type="entry name" value="SusC_RagA_signa"/>
    <property type="match status" value="1"/>
</dbReference>